<evidence type="ECO:0000256" key="1">
    <source>
        <dbReference type="SAM" id="MobiDB-lite"/>
    </source>
</evidence>
<evidence type="ECO:0000256" key="2">
    <source>
        <dbReference type="SAM" id="Phobius"/>
    </source>
</evidence>
<dbReference type="AlphaFoldDB" id="A0AAD3XG16"/>
<dbReference type="InterPro" id="IPR045880">
    <property type="entry name" value="ZCF37"/>
</dbReference>
<feature type="region of interest" description="Disordered" evidence="1">
    <location>
        <begin position="93"/>
        <end position="124"/>
    </location>
</feature>
<comment type="caution">
    <text evidence="3">The sequence shown here is derived from an EMBL/GenBank/DDBJ whole genome shotgun (WGS) entry which is preliminary data.</text>
</comment>
<dbReference type="PANTHER" id="PTHR35275:SF1">
    <property type="entry name" value="OS07G0585900 PROTEIN"/>
    <property type="match status" value="1"/>
</dbReference>
<gene>
    <name evidence="3" type="ORF">Nepgr_005031</name>
</gene>
<evidence type="ECO:0000313" key="3">
    <source>
        <dbReference type="EMBL" id="GMH03192.1"/>
    </source>
</evidence>
<accession>A0AAD3XG16</accession>
<dbReference type="EMBL" id="BSYO01000004">
    <property type="protein sequence ID" value="GMH03192.1"/>
    <property type="molecule type" value="Genomic_DNA"/>
</dbReference>
<feature type="compositionally biased region" description="Basic and acidic residues" evidence="1">
    <location>
        <begin position="13"/>
        <end position="23"/>
    </location>
</feature>
<feature type="region of interest" description="Disordered" evidence="1">
    <location>
        <begin position="1"/>
        <end position="45"/>
    </location>
</feature>
<keyword evidence="2" id="KW-0812">Transmembrane</keyword>
<evidence type="ECO:0008006" key="5">
    <source>
        <dbReference type="Google" id="ProtNLM"/>
    </source>
</evidence>
<keyword evidence="2" id="KW-0472">Membrane</keyword>
<feature type="transmembrane region" description="Helical" evidence="2">
    <location>
        <begin position="150"/>
        <end position="181"/>
    </location>
</feature>
<evidence type="ECO:0000313" key="4">
    <source>
        <dbReference type="Proteomes" id="UP001279734"/>
    </source>
</evidence>
<dbReference type="PANTHER" id="PTHR35275">
    <property type="entry name" value="ZCF37"/>
    <property type="match status" value="1"/>
</dbReference>
<keyword evidence="2" id="KW-1133">Transmembrane helix</keyword>
<organism evidence="3 4">
    <name type="scientific">Nepenthes gracilis</name>
    <name type="common">Slender pitcher plant</name>
    <dbReference type="NCBI Taxonomy" id="150966"/>
    <lineage>
        <taxon>Eukaryota</taxon>
        <taxon>Viridiplantae</taxon>
        <taxon>Streptophyta</taxon>
        <taxon>Embryophyta</taxon>
        <taxon>Tracheophyta</taxon>
        <taxon>Spermatophyta</taxon>
        <taxon>Magnoliopsida</taxon>
        <taxon>eudicotyledons</taxon>
        <taxon>Gunneridae</taxon>
        <taxon>Pentapetalae</taxon>
        <taxon>Caryophyllales</taxon>
        <taxon>Nepenthaceae</taxon>
        <taxon>Nepenthes</taxon>
    </lineage>
</organism>
<keyword evidence="4" id="KW-1185">Reference proteome</keyword>
<reference evidence="3" key="1">
    <citation type="submission" date="2023-05" db="EMBL/GenBank/DDBJ databases">
        <title>Nepenthes gracilis genome sequencing.</title>
        <authorList>
            <person name="Fukushima K."/>
        </authorList>
    </citation>
    <scope>NUCLEOTIDE SEQUENCE</scope>
    <source>
        <strain evidence="3">SING2019-196</strain>
    </source>
</reference>
<name>A0AAD3XG16_NEPGR</name>
<dbReference type="Proteomes" id="UP001279734">
    <property type="component" value="Unassembled WGS sequence"/>
</dbReference>
<feature type="compositionally biased region" description="Polar residues" evidence="1">
    <location>
        <begin position="98"/>
        <end position="110"/>
    </location>
</feature>
<protein>
    <recommendedName>
        <fullName evidence="5">ZCF37</fullName>
    </recommendedName>
</protein>
<sequence>MVGSFICGGNSFPREEEEHRFHSADSSPRKSSSRSKDIKNPYSDRGLDKFSALLAEIEEKRQKIYSELGPEEISLVRFVYSNDNNIKPIVVKAKSKEQQQQPRSQSNSGPLDNHHHVASSAAAVVEGKPQEIAENKRWRFQYKLKQPSCYWPAVVILILFFLVLFGRSVAILCTSIGWYLLPTMTHGSSNLKRSMKKKDYARRLSDKKMLVHGVSPLIKGHDHAKSDQHNGF</sequence>
<proteinExistence type="predicted"/>